<dbReference type="Proteomes" id="UP001054945">
    <property type="component" value="Unassembled WGS sequence"/>
</dbReference>
<reference evidence="1 2" key="1">
    <citation type="submission" date="2021-06" db="EMBL/GenBank/DDBJ databases">
        <title>Caerostris extrusa draft genome.</title>
        <authorList>
            <person name="Kono N."/>
            <person name="Arakawa K."/>
        </authorList>
    </citation>
    <scope>NUCLEOTIDE SEQUENCE [LARGE SCALE GENOMIC DNA]</scope>
</reference>
<sequence length="154" mass="17331">MQVYAIKFDPIKMPGLCQVCNLPTRSHEDNADILKCHRTEFAKCYVWLPNPKGSQTQEGKNSRKDVSSAVSLKTTSGTLECGLPIWSRSHTSPKIPKAFFRLHCGSSSENPLHYAFIFPQMVLSGRFLAHSEMSFKRSCQMLRGYKIAISACPF</sequence>
<gene>
    <name evidence="1" type="ORF">CEXT_341361</name>
</gene>
<dbReference type="EMBL" id="BPLR01010046">
    <property type="protein sequence ID" value="GIY36423.1"/>
    <property type="molecule type" value="Genomic_DNA"/>
</dbReference>
<protein>
    <submittedName>
        <fullName evidence="1">Uncharacterized protein</fullName>
    </submittedName>
</protein>
<comment type="caution">
    <text evidence="1">The sequence shown here is derived from an EMBL/GenBank/DDBJ whole genome shotgun (WGS) entry which is preliminary data.</text>
</comment>
<name>A0AAV4SXV6_CAEEX</name>
<organism evidence="1 2">
    <name type="scientific">Caerostris extrusa</name>
    <name type="common">Bark spider</name>
    <name type="synonym">Caerostris bankana</name>
    <dbReference type="NCBI Taxonomy" id="172846"/>
    <lineage>
        <taxon>Eukaryota</taxon>
        <taxon>Metazoa</taxon>
        <taxon>Ecdysozoa</taxon>
        <taxon>Arthropoda</taxon>
        <taxon>Chelicerata</taxon>
        <taxon>Arachnida</taxon>
        <taxon>Araneae</taxon>
        <taxon>Araneomorphae</taxon>
        <taxon>Entelegynae</taxon>
        <taxon>Araneoidea</taxon>
        <taxon>Araneidae</taxon>
        <taxon>Caerostris</taxon>
    </lineage>
</organism>
<accession>A0AAV4SXV6</accession>
<evidence type="ECO:0000313" key="2">
    <source>
        <dbReference type="Proteomes" id="UP001054945"/>
    </source>
</evidence>
<proteinExistence type="predicted"/>
<dbReference type="AlphaFoldDB" id="A0AAV4SXV6"/>
<keyword evidence="2" id="KW-1185">Reference proteome</keyword>
<evidence type="ECO:0000313" key="1">
    <source>
        <dbReference type="EMBL" id="GIY36423.1"/>
    </source>
</evidence>